<feature type="compositionally biased region" description="Low complexity" evidence="4">
    <location>
        <begin position="483"/>
        <end position="492"/>
    </location>
</feature>
<dbReference type="EMBL" id="JBFAQK010000022">
    <property type="protein sequence ID" value="MEV4682616.1"/>
    <property type="molecule type" value="Genomic_DNA"/>
</dbReference>
<dbReference type="Pfam" id="PF00069">
    <property type="entry name" value="Pkinase"/>
    <property type="match status" value="1"/>
</dbReference>
<keyword evidence="2 3" id="KW-0067">ATP-binding</keyword>
<dbReference type="Pfam" id="PF00496">
    <property type="entry name" value="SBP_bac_5"/>
    <property type="match status" value="1"/>
</dbReference>
<dbReference type="CDD" id="cd14014">
    <property type="entry name" value="STKc_PknB_like"/>
    <property type="match status" value="1"/>
</dbReference>
<evidence type="ECO:0000256" key="2">
    <source>
        <dbReference type="ARBA" id="ARBA00022840"/>
    </source>
</evidence>
<dbReference type="PROSITE" id="PS00107">
    <property type="entry name" value="PROTEIN_KINASE_ATP"/>
    <property type="match status" value="1"/>
</dbReference>
<protein>
    <submittedName>
        <fullName evidence="6">ABC transporter substrate-binding protein</fullName>
    </submittedName>
</protein>
<feature type="domain" description="Protein kinase" evidence="5">
    <location>
        <begin position="75"/>
        <end position="326"/>
    </location>
</feature>
<dbReference type="InterPro" id="IPR039424">
    <property type="entry name" value="SBP_5"/>
</dbReference>
<evidence type="ECO:0000256" key="1">
    <source>
        <dbReference type="ARBA" id="ARBA00022741"/>
    </source>
</evidence>
<dbReference type="InterPro" id="IPR008271">
    <property type="entry name" value="Ser/Thr_kinase_AS"/>
</dbReference>
<feature type="compositionally biased region" description="Pro residues" evidence="4">
    <location>
        <begin position="413"/>
        <end position="430"/>
    </location>
</feature>
<gene>
    <name evidence="6" type="ORF">AB0K36_17745</name>
</gene>
<evidence type="ECO:0000313" key="6">
    <source>
        <dbReference type="EMBL" id="MEV4682616.1"/>
    </source>
</evidence>
<comment type="caution">
    <text evidence="6">The sequence shown here is derived from an EMBL/GenBank/DDBJ whole genome shotgun (WGS) entry which is preliminary data.</text>
</comment>
<dbReference type="PANTHER" id="PTHR30290">
    <property type="entry name" value="PERIPLASMIC BINDING COMPONENT OF ABC TRANSPORTER"/>
    <property type="match status" value="1"/>
</dbReference>
<dbReference type="Gene3D" id="3.30.200.20">
    <property type="entry name" value="Phosphorylase Kinase, domain 1"/>
    <property type="match status" value="1"/>
</dbReference>
<feature type="region of interest" description="Disordered" evidence="4">
    <location>
        <begin position="403"/>
        <end position="556"/>
    </location>
</feature>
<dbReference type="InterPro" id="IPR000719">
    <property type="entry name" value="Prot_kinase_dom"/>
</dbReference>
<feature type="binding site" evidence="3">
    <location>
        <position position="103"/>
    </location>
    <ligand>
        <name>ATP</name>
        <dbReference type="ChEBI" id="CHEBI:30616"/>
    </ligand>
</feature>
<feature type="region of interest" description="Disordered" evidence="4">
    <location>
        <begin position="579"/>
        <end position="601"/>
    </location>
</feature>
<organism evidence="6 7">
    <name type="scientific">Streptomyces kurssanovii</name>
    <dbReference type="NCBI Taxonomy" id="67312"/>
    <lineage>
        <taxon>Bacteria</taxon>
        <taxon>Bacillati</taxon>
        <taxon>Actinomycetota</taxon>
        <taxon>Actinomycetes</taxon>
        <taxon>Kitasatosporales</taxon>
        <taxon>Streptomycetaceae</taxon>
        <taxon>Streptomyces</taxon>
    </lineage>
</organism>
<dbReference type="PROSITE" id="PS50011">
    <property type="entry name" value="PROTEIN_KINASE_DOM"/>
    <property type="match status" value="1"/>
</dbReference>
<evidence type="ECO:0000259" key="5">
    <source>
        <dbReference type="PROSITE" id="PS50011"/>
    </source>
</evidence>
<evidence type="ECO:0000256" key="4">
    <source>
        <dbReference type="SAM" id="MobiDB-lite"/>
    </source>
</evidence>
<keyword evidence="7" id="KW-1185">Reference proteome</keyword>
<feature type="compositionally biased region" description="Pro residues" evidence="4">
    <location>
        <begin position="493"/>
        <end position="502"/>
    </location>
</feature>
<dbReference type="SUPFAM" id="SSF53850">
    <property type="entry name" value="Periplasmic binding protein-like II"/>
    <property type="match status" value="1"/>
</dbReference>
<evidence type="ECO:0000256" key="3">
    <source>
        <dbReference type="PROSITE-ProRule" id="PRU10141"/>
    </source>
</evidence>
<dbReference type="PANTHER" id="PTHR30290:SF83">
    <property type="entry name" value="ABC TRANSPORTER SUBSTRATE-BINDING PROTEIN"/>
    <property type="match status" value="1"/>
</dbReference>
<reference evidence="6 7" key="1">
    <citation type="submission" date="2024-06" db="EMBL/GenBank/DDBJ databases">
        <title>The Natural Products Discovery Center: Release of the First 8490 Sequenced Strains for Exploring Actinobacteria Biosynthetic Diversity.</title>
        <authorList>
            <person name="Kalkreuter E."/>
            <person name="Kautsar S.A."/>
            <person name="Yang D."/>
            <person name="Bader C.D."/>
            <person name="Teijaro C.N."/>
            <person name="Fluegel L."/>
            <person name="Davis C.M."/>
            <person name="Simpson J.R."/>
            <person name="Lauterbach L."/>
            <person name="Steele A.D."/>
            <person name="Gui C."/>
            <person name="Meng S."/>
            <person name="Li G."/>
            <person name="Viehrig K."/>
            <person name="Ye F."/>
            <person name="Su P."/>
            <person name="Kiefer A.F."/>
            <person name="Nichols A."/>
            <person name="Cepeda A.J."/>
            <person name="Yan W."/>
            <person name="Fan B."/>
            <person name="Jiang Y."/>
            <person name="Adhikari A."/>
            <person name="Zheng C.-J."/>
            <person name="Schuster L."/>
            <person name="Cowan T.M."/>
            <person name="Smanski M.J."/>
            <person name="Chevrette M.G."/>
            <person name="De Carvalho L.P.S."/>
            <person name="Shen B."/>
        </authorList>
    </citation>
    <scope>NUCLEOTIDE SEQUENCE [LARGE SCALE GENOMIC DNA]</scope>
    <source>
        <strain evidence="6 7">NPDC049344</strain>
    </source>
</reference>
<evidence type="ECO:0000313" key="7">
    <source>
        <dbReference type="Proteomes" id="UP001552521"/>
    </source>
</evidence>
<dbReference type="PROSITE" id="PS00108">
    <property type="entry name" value="PROTEIN_KINASE_ST"/>
    <property type="match status" value="1"/>
</dbReference>
<dbReference type="Gene3D" id="3.10.105.10">
    <property type="entry name" value="Dipeptide-binding Protein, Domain 3"/>
    <property type="match status" value="1"/>
</dbReference>
<keyword evidence="1 3" id="KW-0547">Nucleotide-binding</keyword>
<dbReference type="Gene3D" id="3.40.190.10">
    <property type="entry name" value="Periplasmic binding protein-like II"/>
    <property type="match status" value="1"/>
</dbReference>
<feature type="region of interest" description="Disordered" evidence="4">
    <location>
        <begin position="355"/>
        <end position="389"/>
    </location>
</feature>
<dbReference type="InterPro" id="IPR011009">
    <property type="entry name" value="Kinase-like_dom_sf"/>
</dbReference>
<accession>A0ABV3HW42</accession>
<dbReference type="CDD" id="cd08506">
    <property type="entry name" value="PBP2_clavulanate_OppA2"/>
    <property type="match status" value="1"/>
</dbReference>
<dbReference type="RefSeq" id="WP_364594826.1">
    <property type="nucleotide sequence ID" value="NZ_JBFAQK010000022.1"/>
</dbReference>
<feature type="compositionally biased region" description="Basic and acidic residues" evidence="4">
    <location>
        <begin position="583"/>
        <end position="597"/>
    </location>
</feature>
<proteinExistence type="predicted"/>
<dbReference type="Gene3D" id="1.10.510.10">
    <property type="entry name" value="Transferase(Phosphotransferase) domain 1"/>
    <property type="match status" value="1"/>
</dbReference>
<dbReference type="Proteomes" id="UP001552521">
    <property type="component" value="Unassembled WGS sequence"/>
</dbReference>
<dbReference type="SUPFAM" id="SSF56112">
    <property type="entry name" value="Protein kinase-like (PK-like)"/>
    <property type="match status" value="1"/>
</dbReference>
<dbReference type="InterPro" id="IPR017441">
    <property type="entry name" value="Protein_kinase_ATP_BS"/>
</dbReference>
<dbReference type="InterPro" id="IPR000914">
    <property type="entry name" value="SBP_5_dom"/>
</dbReference>
<dbReference type="SMART" id="SM00220">
    <property type="entry name" value="S_TKc"/>
    <property type="match status" value="1"/>
</dbReference>
<name>A0ABV3HW42_9ACTN</name>
<sequence length="1148" mass="120327">MLLRPVGVGPGGAPTTVDWSRPIVNGWGTQESCGGAPAAVIWSNRFRRSPGGGVRGWGPALRELDAADPRQVGRYRILARLGAGGMGRVYLGRSTSGRMVAVKVVRAELAEDPDFQRRFAREVEAARRVNGFFTAAVVDADPTGSPAWLATAYVPGLPLDGAVRAHGTWPRRSLVHLGAGLAEALEAIHGTGVIHRDLKPSNVLIAGDGPRVIDFGISIASEASVLTQTGMVIGTPGFMSPEQVTGRTVGPASDVFSLGAVLAFAGTGAGPFGSGAPHSVNFRAVYEEPDLGGLPPGTEFVGRCLEKDPGRRPTVPELLTELARILGETGGQTYAGGLPKETDWLPEAVASALPGRTAAPEPAPAEDPARDRSDPVGAGGRPEPGSGLTRGAVLRAATAPAPDPRIHLAKSPAAPPAPTAPTAPTAPPGVPAAADDEQPAPPATERPVATDEQPAPSTDEQAVAEPSVAAEERPAPPTDEQAVAEPSVAAEEPPAPSTPPSEPAAVTDEQAASRPPADTDEQPAPPATEPPVVTDRPLATRPTSPGRLPAQAPGRAKRRRLAAIALTLVLVTGGGITALLADRGGDGDKSEGKRDDTASSARGFDAAVGAVVNASDRKGGTLRLASSGDADSWDPARSYYGWVWNMQRLYARTLLTYEAGPGSKGLGLVPDLAAARPEVSPDGRTYTVKLRPGLKFEDGTPITSRDVKYGIERVFAQDTVSGGPTYLVEALDQKQNYPGPYEDAGNGGLKSVGTPDDLTLVFRLAKADSRFPYLLAMGATAPVPRQKDTGARYGEKPVSSGPYRFESYRPGKSLLLVRNGHWDRATDPLRKALPDRIELTVSSDDDVASRLLAGTADLDARQAGLTQTAARKVLGDPKLKSDADNPHNGYLHYVSLVSKTAPLDNVHCRKAVLYAADPTALHYARGGPKTGSLRGSMLPPTVLGADDYDPFGLTDGKPEREKAKAELRACGKPDGFTTTIAVRSVREKEVQSAVVLQSALEAVGITAEIEQYDALRYYDEVGSPRTVEDKGYGLLMLAWGADYPTGSGFLQPLADGRLITQTGNTNHSGIDDPEINDLFDRAAAATDPAEATRIHRRVNHAVTDGAYYLPITAGKSLNYRNPRLTNVYVHQAFGMVDFQALGTSGASG</sequence>